<dbReference type="STRING" id="354355.SAMN05660816_06797"/>
<name>A0A1V9EG92_9BACT</name>
<evidence type="ECO:0000313" key="1">
    <source>
        <dbReference type="EMBL" id="OQP45136.1"/>
    </source>
</evidence>
<organism evidence="1 2">
    <name type="scientific">Niastella yeongjuensis</name>
    <dbReference type="NCBI Taxonomy" id="354355"/>
    <lineage>
        <taxon>Bacteria</taxon>
        <taxon>Pseudomonadati</taxon>
        <taxon>Bacteroidota</taxon>
        <taxon>Chitinophagia</taxon>
        <taxon>Chitinophagales</taxon>
        <taxon>Chitinophagaceae</taxon>
        <taxon>Niastella</taxon>
    </lineage>
</organism>
<protein>
    <submittedName>
        <fullName evidence="1">Uncharacterized protein</fullName>
    </submittedName>
</protein>
<proteinExistence type="predicted"/>
<dbReference type="AlphaFoldDB" id="A0A1V9EG92"/>
<accession>A0A1V9EG92</accession>
<sequence length="165" mass="17805">MLLVMLVSIPAFLRAQTFSVLKHIGPTQGASTPRFITVLNGINYFVANNGIGGDELWRSDGTDAGTVMIKDIYPGINGTVVVKDISSGSAGSGASNLYNFNGTLFFSAKRSNYFFDFSYEYHYSTRGRAVCFNTLYFAAADGVNGSVMEPVAPNYTPAMAPIRVL</sequence>
<evidence type="ECO:0000313" key="2">
    <source>
        <dbReference type="Proteomes" id="UP000192610"/>
    </source>
</evidence>
<dbReference type="EMBL" id="LVXG01000032">
    <property type="protein sequence ID" value="OQP45136.1"/>
    <property type="molecule type" value="Genomic_DNA"/>
</dbReference>
<keyword evidence="2" id="KW-1185">Reference proteome</keyword>
<comment type="caution">
    <text evidence="1">The sequence shown here is derived from an EMBL/GenBank/DDBJ whole genome shotgun (WGS) entry which is preliminary data.</text>
</comment>
<reference evidence="2" key="1">
    <citation type="submission" date="2016-04" db="EMBL/GenBank/DDBJ databases">
        <authorList>
            <person name="Chen L."/>
            <person name="Zhuang W."/>
            <person name="Wang G."/>
        </authorList>
    </citation>
    <scope>NUCLEOTIDE SEQUENCE [LARGE SCALE GENOMIC DNA]</scope>
    <source>
        <strain evidence="2">17621</strain>
    </source>
</reference>
<gene>
    <name evidence="1" type="ORF">A4H97_32885</name>
</gene>
<dbReference type="Proteomes" id="UP000192610">
    <property type="component" value="Unassembled WGS sequence"/>
</dbReference>